<dbReference type="GO" id="GO:0000287">
    <property type="term" value="F:magnesium ion binding"/>
    <property type="evidence" value="ECO:0007669"/>
    <property type="project" value="InterPro"/>
</dbReference>
<accession>A0A2N6UGX2</accession>
<evidence type="ECO:0000256" key="2">
    <source>
        <dbReference type="ARBA" id="ARBA00023002"/>
    </source>
</evidence>
<dbReference type="Proteomes" id="UP000235658">
    <property type="component" value="Unassembled WGS sequence"/>
</dbReference>
<dbReference type="SMART" id="SM01329">
    <property type="entry name" value="Iso_dh"/>
    <property type="match status" value="1"/>
</dbReference>
<dbReference type="Pfam" id="PF00180">
    <property type="entry name" value="Iso_dh"/>
    <property type="match status" value="1"/>
</dbReference>
<dbReference type="PROSITE" id="PS00470">
    <property type="entry name" value="IDH_IMDH"/>
    <property type="match status" value="1"/>
</dbReference>
<dbReference type="EC" id="1.1.1.41" evidence="4"/>
<dbReference type="PANTHER" id="PTHR11835:SF34">
    <property type="entry name" value="ISOCITRATE DEHYDROGENASE [NAD] SUBUNIT ALPHA, MITOCHONDRIAL"/>
    <property type="match status" value="1"/>
</dbReference>
<comment type="caution">
    <text evidence="4">The sequence shown here is derived from an EMBL/GenBank/DDBJ whole genome shotgun (WGS) entry which is preliminary data.</text>
</comment>
<dbReference type="GO" id="GO:0006102">
    <property type="term" value="P:isocitrate metabolic process"/>
    <property type="evidence" value="ECO:0007669"/>
    <property type="project" value="TreeGrafter"/>
</dbReference>
<dbReference type="PANTHER" id="PTHR11835">
    <property type="entry name" value="DECARBOXYLATING DEHYDROGENASES-ISOCITRATE, ISOPROPYLMALATE, TARTRATE"/>
    <property type="match status" value="1"/>
</dbReference>
<dbReference type="RefSeq" id="WP_004812830.1">
    <property type="nucleotide sequence ID" value="NZ_CABKPG010000043.1"/>
</dbReference>
<reference evidence="4 5" key="1">
    <citation type="submission" date="2017-09" db="EMBL/GenBank/DDBJ databases">
        <title>Bacterial strain isolated from the female urinary microbiota.</title>
        <authorList>
            <person name="Thomas-White K."/>
            <person name="Kumar N."/>
            <person name="Forster S."/>
            <person name="Putonti C."/>
            <person name="Lawley T."/>
            <person name="Wolfe A.J."/>
        </authorList>
    </citation>
    <scope>NUCLEOTIDE SEQUENCE [LARGE SCALE GENOMIC DNA]</scope>
    <source>
        <strain evidence="4 5">UMB0204</strain>
    </source>
</reference>
<dbReference type="GO" id="GO:0004449">
    <property type="term" value="F:isocitrate dehydrogenase (NAD+) activity"/>
    <property type="evidence" value="ECO:0007669"/>
    <property type="project" value="UniProtKB-EC"/>
</dbReference>
<keyword evidence="2 4" id="KW-0560">Oxidoreductase</keyword>
<evidence type="ECO:0000259" key="3">
    <source>
        <dbReference type="SMART" id="SM01329"/>
    </source>
</evidence>
<dbReference type="GO" id="GO:0051287">
    <property type="term" value="F:NAD binding"/>
    <property type="evidence" value="ECO:0007669"/>
    <property type="project" value="InterPro"/>
</dbReference>
<evidence type="ECO:0000313" key="4">
    <source>
        <dbReference type="EMBL" id="PMC80813.1"/>
    </source>
</evidence>
<evidence type="ECO:0000313" key="5">
    <source>
        <dbReference type="Proteomes" id="UP000235658"/>
    </source>
</evidence>
<proteinExistence type="inferred from homology"/>
<protein>
    <submittedName>
        <fullName evidence="4">Isocitrate dehydrogenase</fullName>
        <ecNumber evidence="4">1.1.1.41</ecNumber>
    </submittedName>
</protein>
<gene>
    <name evidence="4" type="ORF">CJ192_08450</name>
</gene>
<dbReference type="GeneID" id="84579213"/>
<dbReference type="SUPFAM" id="SSF53659">
    <property type="entry name" value="Isocitrate/Isopropylmalate dehydrogenase-like"/>
    <property type="match status" value="1"/>
</dbReference>
<dbReference type="AlphaFoldDB" id="A0A2N6UGX2"/>
<organism evidence="4 5">
    <name type="scientific">Anaerococcus hydrogenalis</name>
    <dbReference type="NCBI Taxonomy" id="33029"/>
    <lineage>
        <taxon>Bacteria</taxon>
        <taxon>Bacillati</taxon>
        <taxon>Bacillota</taxon>
        <taxon>Tissierellia</taxon>
        <taxon>Tissierellales</taxon>
        <taxon>Peptoniphilaceae</taxon>
        <taxon>Anaerococcus</taxon>
    </lineage>
</organism>
<dbReference type="EMBL" id="PNHP01000007">
    <property type="protein sequence ID" value="PMC80813.1"/>
    <property type="molecule type" value="Genomic_DNA"/>
</dbReference>
<sequence>MKVTLIKGDGIGPEICDSMKKILKALGSKVEFEEVNAGASVFEKEKTFIPDEVFKSIEKNKIAIKGPITTPIGHGFRSINVELRKKYDLFANIRPIKSIKNINTKYENVDMVIFRENTEDLYMGLEEKISDDEFHSIKVITRKKSERIIRAAFEYARKFNRKKVTIVTKANIMKFTDGLFLNVGREIAKSFPNIEFEELLVDNTAMQMVQNPNKFDVIVTENLYGDILSDLAAGLVGGLGLVPGVNKGEDISIYESVHGSAPDIAGKNMANPIAILLTASLMLDDIGEENLSKKLRLSIEKTMENKKNHTRDLKGEASLDEITQAIIKNLGDDYE</sequence>
<dbReference type="Gene3D" id="3.40.718.10">
    <property type="entry name" value="Isopropylmalate Dehydrogenase"/>
    <property type="match status" value="1"/>
</dbReference>
<evidence type="ECO:0000256" key="1">
    <source>
        <dbReference type="ARBA" id="ARBA00007769"/>
    </source>
</evidence>
<name>A0A2N6UGX2_9FIRM</name>
<dbReference type="GO" id="GO:0006099">
    <property type="term" value="P:tricarboxylic acid cycle"/>
    <property type="evidence" value="ECO:0007669"/>
    <property type="project" value="TreeGrafter"/>
</dbReference>
<comment type="similarity">
    <text evidence="1">Belongs to the isocitrate and isopropylmalate dehydrogenases family.</text>
</comment>
<feature type="domain" description="Isopropylmalate dehydrogenase-like" evidence="3">
    <location>
        <begin position="2"/>
        <end position="326"/>
    </location>
</feature>
<dbReference type="InterPro" id="IPR024084">
    <property type="entry name" value="IsoPropMal-DH-like_dom"/>
</dbReference>
<dbReference type="InterPro" id="IPR019818">
    <property type="entry name" value="IsoCit/isopropylmalate_DH_CS"/>
</dbReference>